<dbReference type="OrthoDB" id="5190396at2"/>
<keyword evidence="1" id="KW-0472">Membrane</keyword>
<protein>
    <recommendedName>
        <fullName evidence="2">Low molecular weight protein antigen 6 PH domain-containing protein</fullName>
    </recommendedName>
</protein>
<keyword evidence="4" id="KW-1185">Reference proteome</keyword>
<reference evidence="3 4" key="1">
    <citation type="submission" date="2013-02" db="EMBL/GenBank/DDBJ databases">
        <title>Whole genome shotgun sequence of Gordonia malaquae NBRC 108250.</title>
        <authorList>
            <person name="Yoshida I."/>
            <person name="Hosoyama A."/>
            <person name="Tsuchikane K."/>
            <person name="Ando Y."/>
            <person name="Baba S."/>
            <person name="Ohji S."/>
            <person name="Hamada M."/>
            <person name="Tamura T."/>
            <person name="Yamazoe A."/>
            <person name="Yamazaki S."/>
            <person name="Fujita N."/>
        </authorList>
    </citation>
    <scope>NUCLEOTIDE SEQUENCE [LARGE SCALE GENOMIC DNA]</scope>
    <source>
        <strain evidence="3 4">NBRC 108250</strain>
    </source>
</reference>
<feature type="transmembrane region" description="Helical" evidence="1">
    <location>
        <begin position="20"/>
        <end position="52"/>
    </location>
</feature>
<accession>M3VB38</accession>
<feature type="domain" description="Low molecular weight protein antigen 6 PH" evidence="2">
    <location>
        <begin position="55"/>
        <end position="124"/>
    </location>
</feature>
<keyword evidence="1" id="KW-0812">Transmembrane</keyword>
<organism evidence="3 4">
    <name type="scientific">Gordonia malaquae NBRC 108250</name>
    <dbReference type="NCBI Taxonomy" id="1223542"/>
    <lineage>
        <taxon>Bacteria</taxon>
        <taxon>Bacillati</taxon>
        <taxon>Actinomycetota</taxon>
        <taxon>Actinomycetes</taxon>
        <taxon>Mycobacteriales</taxon>
        <taxon>Gordoniaceae</taxon>
        <taxon>Gordonia</taxon>
    </lineage>
</organism>
<keyword evidence="1" id="KW-1133">Transmembrane helix</keyword>
<name>M3VB38_GORML</name>
<sequence>MVAVTDSSFDFKISRLAYAVVPVAVFVVVILIGGSVWFAFGAVIPFALAWWIHHLRTHVDSDGIVAVGTFGTTTLSWDDVAGLRFPKWGSVRAVTTDGREVRLPAVGFADMPVLSAASDGRIPDPFAAERDARRAASDDS</sequence>
<evidence type="ECO:0000259" key="2">
    <source>
        <dbReference type="Pfam" id="PF10756"/>
    </source>
</evidence>
<dbReference type="Proteomes" id="UP000035009">
    <property type="component" value="Unassembled WGS sequence"/>
</dbReference>
<dbReference type="EMBL" id="BAOP01000011">
    <property type="protein sequence ID" value="GAC79588.1"/>
    <property type="molecule type" value="Genomic_DNA"/>
</dbReference>
<comment type="caution">
    <text evidence="3">The sequence shown here is derived from an EMBL/GenBank/DDBJ whole genome shotgun (WGS) entry which is preliminary data.</text>
</comment>
<dbReference type="Pfam" id="PF10756">
    <property type="entry name" value="bPH_6"/>
    <property type="match status" value="1"/>
</dbReference>
<proteinExistence type="predicted"/>
<dbReference type="AlphaFoldDB" id="M3VB38"/>
<evidence type="ECO:0000313" key="4">
    <source>
        <dbReference type="Proteomes" id="UP000035009"/>
    </source>
</evidence>
<dbReference type="eggNOG" id="ENOG5033EBJ">
    <property type="taxonomic scope" value="Bacteria"/>
</dbReference>
<gene>
    <name evidence="3" type="ORF">GM1_011_00150</name>
</gene>
<dbReference type="STRING" id="410332.SAMN04488550_3122"/>
<evidence type="ECO:0000256" key="1">
    <source>
        <dbReference type="SAM" id="Phobius"/>
    </source>
</evidence>
<dbReference type="InterPro" id="IPR019692">
    <property type="entry name" value="CFP-6_PH"/>
</dbReference>
<dbReference type="RefSeq" id="WP_008378107.1">
    <property type="nucleotide sequence ID" value="NZ_BAOP01000011.1"/>
</dbReference>
<evidence type="ECO:0000313" key="3">
    <source>
        <dbReference type="EMBL" id="GAC79588.1"/>
    </source>
</evidence>